<proteinExistence type="predicted"/>
<protein>
    <recommendedName>
        <fullName evidence="3">Alpha-1,3-mannosyltransferase CMT1</fullName>
    </recommendedName>
</protein>
<evidence type="ECO:0000313" key="1">
    <source>
        <dbReference type="EMBL" id="KAH6594574.1"/>
    </source>
</evidence>
<dbReference type="InterPro" id="IPR021047">
    <property type="entry name" value="Mannosyltransferase_CMT1"/>
</dbReference>
<dbReference type="PANTHER" id="PTHR34144:SF5">
    <property type="entry name" value="ALPHA-1,3-MANNOSYLTRANSFERASE CMT1"/>
    <property type="match status" value="1"/>
</dbReference>
<keyword evidence="2" id="KW-1185">Reference proteome</keyword>
<comment type="caution">
    <text evidence="1">The sequence shown here is derived from an EMBL/GenBank/DDBJ whole genome shotgun (WGS) entry which is preliminary data.</text>
</comment>
<accession>A0ABQ8F9N7</accession>
<evidence type="ECO:0000313" key="2">
    <source>
        <dbReference type="Proteomes" id="UP001648503"/>
    </source>
</evidence>
<dbReference type="EMBL" id="JAFCIX010000332">
    <property type="protein sequence ID" value="KAH6594574.1"/>
    <property type="molecule type" value="Genomic_DNA"/>
</dbReference>
<reference evidence="1 2" key="1">
    <citation type="submission" date="2021-02" db="EMBL/GenBank/DDBJ databases">
        <title>Variation within the Batrachochytrium salamandrivorans European outbreak.</title>
        <authorList>
            <person name="Kelly M."/>
            <person name="Pasmans F."/>
            <person name="Shea T.P."/>
            <person name="Munoz J.F."/>
            <person name="Carranza S."/>
            <person name="Cuomo C.A."/>
            <person name="Martel A."/>
        </authorList>
    </citation>
    <scope>NUCLEOTIDE SEQUENCE [LARGE SCALE GENOMIC DNA]</scope>
    <source>
        <strain evidence="1 2">AMFP18/2</strain>
    </source>
</reference>
<evidence type="ECO:0008006" key="3">
    <source>
        <dbReference type="Google" id="ProtNLM"/>
    </source>
</evidence>
<sequence length="447" mass="51834">MNDTMKISNAADILRNTNRSVWVVHSLDRYLNAFMADAKHVLKVSHLKTARCNSIPLKISSSLDARYLALSPSALYQSRHKSNTTDGEGATKILFADHQRYFVALNFHNSEQVLPTIIQGLLRLADFLGPDRLYISVFENGSTDNTKALLHMLEDILTHAGIMSTIILSDEISDYRKLNRIELLAGYLYYCLDDILELLYQAHMQQADITCGFDYWERTDKFYDTWVARTMSGNMFREYFYQGTFVYDPEARSRYELGLPVQIYSCWNGMVVLNSEPFYKHHVRFRRGNQTSGECAASECQLIAKDFWELGYGKALVVPHVRLVYDLWLHESVRKKKFDLIEMGLHLRESRFLKDIDGTANRKRKTQSKNLGLNEFGGRPLDTRWWDRMTWLGWIHEPEWVAGKFSEVVNWVYPGPTTVVCFSMDGINNHNANWNNPMIEHVPYHSP</sequence>
<dbReference type="Pfam" id="PF11735">
    <property type="entry name" value="CAP59_mtransfer"/>
    <property type="match status" value="2"/>
</dbReference>
<dbReference type="PANTHER" id="PTHR34144">
    <property type="entry name" value="CHROMOSOME 8, WHOLE GENOME SHOTGUN SEQUENCE"/>
    <property type="match status" value="1"/>
</dbReference>
<gene>
    <name evidence="1" type="ORF">BASA50_006524</name>
</gene>
<dbReference type="Proteomes" id="UP001648503">
    <property type="component" value="Unassembled WGS sequence"/>
</dbReference>
<organism evidence="1 2">
    <name type="scientific">Batrachochytrium salamandrivorans</name>
    <dbReference type="NCBI Taxonomy" id="1357716"/>
    <lineage>
        <taxon>Eukaryota</taxon>
        <taxon>Fungi</taxon>
        <taxon>Fungi incertae sedis</taxon>
        <taxon>Chytridiomycota</taxon>
        <taxon>Chytridiomycota incertae sedis</taxon>
        <taxon>Chytridiomycetes</taxon>
        <taxon>Rhizophydiales</taxon>
        <taxon>Rhizophydiales incertae sedis</taxon>
        <taxon>Batrachochytrium</taxon>
    </lineage>
</organism>
<name>A0ABQ8F9N7_9FUNG</name>